<dbReference type="Gene3D" id="3.30.460.10">
    <property type="entry name" value="Beta Polymerase, domain 2"/>
    <property type="match status" value="1"/>
</dbReference>
<accession>A0A6N9T2S5</accession>
<evidence type="ECO:0000313" key="2">
    <source>
        <dbReference type="EMBL" id="NDW05590.1"/>
    </source>
</evidence>
<dbReference type="InterPro" id="IPR041633">
    <property type="entry name" value="Polbeta"/>
</dbReference>
<comment type="caution">
    <text evidence="2">The sequence shown here is derived from an EMBL/GenBank/DDBJ whole genome shotgun (WGS) entry which is preliminary data.</text>
</comment>
<keyword evidence="3" id="KW-1185">Reference proteome</keyword>
<name>A0A6N9T2S5_9HYPH</name>
<dbReference type="EMBL" id="JAAAMG010000011">
    <property type="protein sequence ID" value="NDW05590.1"/>
    <property type="molecule type" value="Genomic_DNA"/>
</dbReference>
<evidence type="ECO:0000313" key="3">
    <source>
        <dbReference type="Proteomes" id="UP000469011"/>
    </source>
</evidence>
<dbReference type="Pfam" id="PF18765">
    <property type="entry name" value="Polbeta"/>
    <property type="match status" value="1"/>
</dbReference>
<dbReference type="Proteomes" id="UP000469011">
    <property type="component" value="Unassembled WGS sequence"/>
</dbReference>
<dbReference type="InterPro" id="IPR043519">
    <property type="entry name" value="NT_sf"/>
</dbReference>
<dbReference type="CDD" id="cd05403">
    <property type="entry name" value="NT_KNTase_like"/>
    <property type="match status" value="1"/>
</dbReference>
<gene>
    <name evidence="2" type="ORF">GTK09_14280</name>
</gene>
<dbReference type="RefSeq" id="WP_163463845.1">
    <property type="nucleotide sequence ID" value="NZ_JAAAMG010000011.1"/>
</dbReference>
<reference evidence="2 3" key="1">
    <citation type="submission" date="2020-01" db="EMBL/GenBank/DDBJ databases">
        <title>Jiella pacifica sp. nov.</title>
        <authorList>
            <person name="Xue Z."/>
            <person name="Zhu S."/>
            <person name="Chen J."/>
            <person name="Yang J."/>
        </authorList>
    </citation>
    <scope>NUCLEOTIDE SEQUENCE [LARGE SCALE GENOMIC DNA]</scope>
    <source>
        <strain evidence="2 3">40Bstr34</strain>
    </source>
</reference>
<proteinExistence type="predicted"/>
<evidence type="ECO:0000259" key="1">
    <source>
        <dbReference type="Pfam" id="PF18765"/>
    </source>
</evidence>
<organism evidence="2 3">
    <name type="scientific">Jiella pacifica</name>
    <dbReference type="NCBI Taxonomy" id="2696469"/>
    <lineage>
        <taxon>Bacteria</taxon>
        <taxon>Pseudomonadati</taxon>
        <taxon>Pseudomonadota</taxon>
        <taxon>Alphaproteobacteria</taxon>
        <taxon>Hyphomicrobiales</taxon>
        <taxon>Aurantimonadaceae</taxon>
        <taxon>Jiella</taxon>
    </lineage>
</organism>
<dbReference type="SUPFAM" id="SSF81301">
    <property type="entry name" value="Nucleotidyltransferase"/>
    <property type="match status" value="1"/>
</dbReference>
<protein>
    <recommendedName>
        <fullName evidence="1">Polymerase beta nucleotidyltransferase domain-containing protein</fullName>
    </recommendedName>
</protein>
<sequence length="108" mass="11776">MIVTVAERKSEEAARRSVAVAAVVAELGDHARRLGGRYILYGSAARGAMRYDSDVDLILDFPSAAEGEAWRLAEAACNRHRLPCDILPLSMTEGRFRSRIEAEGTVVS</sequence>
<dbReference type="AlphaFoldDB" id="A0A6N9T2S5"/>
<feature type="domain" description="Polymerase beta nucleotidyltransferase" evidence="1">
    <location>
        <begin position="39"/>
        <end position="107"/>
    </location>
</feature>